<proteinExistence type="predicted"/>
<organism evidence="1 2">
    <name type="scientific">Zarea fungicola</name>
    <dbReference type="NCBI Taxonomy" id="93591"/>
    <lineage>
        <taxon>Eukaryota</taxon>
        <taxon>Fungi</taxon>
        <taxon>Dikarya</taxon>
        <taxon>Ascomycota</taxon>
        <taxon>Pezizomycotina</taxon>
        <taxon>Sordariomycetes</taxon>
        <taxon>Hypocreomycetidae</taxon>
        <taxon>Hypocreales</taxon>
        <taxon>Cordycipitaceae</taxon>
        <taxon>Zarea</taxon>
    </lineage>
</organism>
<keyword evidence="2" id="KW-1185">Reference proteome</keyword>
<sequence>MASPSLPHISDLSSLPDAHKTQALDLLFEPSPEIHRTLVPVIESEPYSSYNELIEACRQAFLSLASHSTASSPNKTLLSILGSHPRLGAKKVESAQSVAEQAKLGGESEVLARLNQEYEDRFPGLRYVVFVNGRGRPEIMEDMKARMNRNDFDKEVDAALQAMCDIAKDRASKLPVQAAGQSRTNL</sequence>
<evidence type="ECO:0000313" key="2">
    <source>
        <dbReference type="Proteomes" id="UP001143910"/>
    </source>
</evidence>
<dbReference type="EMBL" id="JANJQO010000363">
    <property type="protein sequence ID" value="KAJ2978574.1"/>
    <property type="molecule type" value="Genomic_DNA"/>
</dbReference>
<name>A0ACC1NI25_9HYPO</name>
<evidence type="ECO:0000313" key="1">
    <source>
        <dbReference type="EMBL" id="KAJ2978574.1"/>
    </source>
</evidence>
<accession>A0ACC1NI25</accession>
<comment type="caution">
    <text evidence="1">The sequence shown here is derived from an EMBL/GenBank/DDBJ whole genome shotgun (WGS) entry which is preliminary data.</text>
</comment>
<gene>
    <name evidence="1" type="ORF">NQ176_g3749</name>
</gene>
<reference evidence="1" key="1">
    <citation type="submission" date="2022-08" db="EMBL/GenBank/DDBJ databases">
        <title>Genome Sequence of Lecanicillium fungicola.</title>
        <authorList>
            <person name="Buettner E."/>
        </authorList>
    </citation>
    <scope>NUCLEOTIDE SEQUENCE</scope>
    <source>
        <strain evidence="1">Babe33</strain>
    </source>
</reference>
<dbReference type="Proteomes" id="UP001143910">
    <property type="component" value="Unassembled WGS sequence"/>
</dbReference>
<protein>
    <submittedName>
        <fullName evidence="1">Uncharacterized protein</fullName>
    </submittedName>
</protein>